<keyword evidence="4" id="KW-1185">Reference proteome</keyword>
<dbReference type="Proteomes" id="UP000838763">
    <property type="component" value="Unassembled WGS sequence"/>
</dbReference>
<keyword evidence="2" id="KW-0732">Signal</keyword>
<reference evidence="3" key="1">
    <citation type="submission" date="2022-11" db="EMBL/GenBank/DDBJ databases">
        <authorList>
            <person name="Scott C."/>
            <person name="Bruce N."/>
        </authorList>
    </citation>
    <scope>NUCLEOTIDE SEQUENCE</scope>
</reference>
<organism evidence="3 4">
    <name type="scientific">Parascedosporium putredinis</name>
    <dbReference type="NCBI Taxonomy" id="1442378"/>
    <lineage>
        <taxon>Eukaryota</taxon>
        <taxon>Fungi</taxon>
        <taxon>Dikarya</taxon>
        <taxon>Ascomycota</taxon>
        <taxon>Pezizomycotina</taxon>
        <taxon>Sordariomycetes</taxon>
        <taxon>Hypocreomycetidae</taxon>
        <taxon>Microascales</taxon>
        <taxon>Microascaceae</taxon>
        <taxon>Parascedosporium</taxon>
    </lineage>
</organism>
<comment type="caution">
    <text evidence="3">The sequence shown here is derived from an EMBL/GenBank/DDBJ whole genome shotgun (WGS) entry which is preliminary data.</text>
</comment>
<feature type="signal peptide" evidence="2">
    <location>
        <begin position="1"/>
        <end position="17"/>
    </location>
</feature>
<evidence type="ECO:0000256" key="2">
    <source>
        <dbReference type="SAM" id="SignalP"/>
    </source>
</evidence>
<accession>A0A9P1H8I9</accession>
<dbReference type="EMBL" id="CALLCH030000016">
    <property type="protein sequence ID" value="CAI4217220.1"/>
    <property type="molecule type" value="Genomic_DNA"/>
</dbReference>
<evidence type="ECO:0000313" key="4">
    <source>
        <dbReference type="Proteomes" id="UP000838763"/>
    </source>
</evidence>
<dbReference type="AlphaFoldDB" id="A0A9P1H8I9"/>
<gene>
    <name evidence="3" type="ORF">PPNO1_LOCUS6837</name>
</gene>
<feature type="region of interest" description="Disordered" evidence="1">
    <location>
        <begin position="48"/>
        <end position="70"/>
    </location>
</feature>
<protein>
    <submittedName>
        <fullName evidence="3">Uncharacterized protein</fullName>
    </submittedName>
</protein>
<sequence length="211" mass="22774">MRFSPALLLAMPLAASAAEGGLFNQYKAQVQDLLQSFGYAGANTAGDAKPADAVPQAEQDDFEEVGSAEAKGTEVPADALSIITLDNFKQNLYSSVREGATTPEEWWVFFTGRNKTCGDASPPAITDIYIKRLNLTTVEAKDIAGYLPEEGRTTFRKLGGDSIFHPFDGPLAKYSLLLPWPTRTMMTNRMRNHEERRAGQNAAAGGAGPAN</sequence>
<evidence type="ECO:0000313" key="3">
    <source>
        <dbReference type="EMBL" id="CAI4217220.1"/>
    </source>
</evidence>
<feature type="chain" id="PRO_5040465337" evidence="2">
    <location>
        <begin position="18"/>
        <end position="211"/>
    </location>
</feature>
<proteinExistence type="predicted"/>
<evidence type="ECO:0000256" key="1">
    <source>
        <dbReference type="SAM" id="MobiDB-lite"/>
    </source>
</evidence>
<name>A0A9P1H8I9_9PEZI</name>
<dbReference type="OrthoDB" id="1733656at2759"/>